<evidence type="ECO:0000256" key="1">
    <source>
        <dbReference type="SAM" id="Phobius"/>
    </source>
</evidence>
<name>A0A450RZF8_9GAMM</name>
<proteinExistence type="predicted"/>
<protein>
    <submittedName>
        <fullName evidence="2">Uncharacterized protein</fullName>
    </submittedName>
</protein>
<keyword evidence="1" id="KW-1133">Transmembrane helix</keyword>
<gene>
    <name evidence="3" type="ORF">BECKFM1743A_GA0114220_101155</name>
    <name evidence="4" type="ORF">BECKFM1743B_GA0114221_1001413</name>
    <name evidence="2" type="ORF">BECKFM1743C_GA0114222_100145</name>
</gene>
<evidence type="ECO:0000313" key="3">
    <source>
        <dbReference type="EMBL" id="VFJ53491.1"/>
    </source>
</evidence>
<evidence type="ECO:0000313" key="2">
    <source>
        <dbReference type="EMBL" id="VFJ44628.1"/>
    </source>
</evidence>
<dbReference type="EMBL" id="CAADFA010000014">
    <property type="protein sequence ID" value="VFJ44628.1"/>
    <property type="molecule type" value="Genomic_DNA"/>
</dbReference>
<reference evidence="2" key="1">
    <citation type="submission" date="2019-02" db="EMBL/GenBank/DDBJ databases">
        <authorList>
            <person name="Gruber-Vodicka R. H."/>
            <person name="Seah K. B. B."/>
        </authorList>
    </citation>
    <scope>NUCLEOTIDE SEQUENCE</scope>
    <source>
        <strain evidence="3">BECK_BZ163</strain>
        <strain evidence="4">BECK_BZ164</strain>
        <strain evidence="2">BECK_BZ165</strain>
    </source>
</reference>
<sequence length="240" mass="26605">MTRQPGGSCPSTPVPGQKAAGETAQLDVVLTFFGIILVFLSLLTFAVKTEQEDPVPTDYRAIEAPTHPVHTPSLAYVVPFYRFLLLDEQGLFTLDLTPIAHEVRASELDVDSFGRTLYTSSGAAYGMVSLQSLDISGFWMQLDAEKLHGTDLLQPLMTARTRPDQEMDYRALLDAVAQREEQGSAGFAMLHYAEGQGALADTIVGLLLEQGWRIKAQPLRDGKILLQRHPDYFVLTDYFR</sequence>
<evidence type="ECO:0000313" key="4">
    <source>
        <dbReference type="EMBL" id="VFK06338.1"/>
    </source>
</evidence>
<feature type="transmembrane region" description="Helical" evidence="1">
    <location>
        <begin position="28"/>
        <end position="47"/>
    </location>
</feature>
<accession>A0A450RZF8</accession>
<organism evidence="2">
    <name type="scientific">Candidatus Kentrum sp. FM</name>
    <dbReference type="NCBI Taxonomy" id="2126340"/>
    <lineage>
        <taxon>Bacteria</taxon>
        <taxon>Pseudomonadati</taxon>
        <taxon>Pseudomonadota</taxon>
        <taxon>Gammaproteobacteria</taxon>
        <taxon>Candidatus Kentrum</taxon>
    </lineage>
</organism>
<dbReference type="EMBL" id="CAADFL010000014">
    <property type="protein sequence ID" value="VFK06338.1"/>
    <property type="molecule type" value="Genomic_DNA"/>
</dbReference>
<dbReference type="EMBL" id="CAADEZ010000115">
    <property type="protein sequence ID" value="VFJ53491.1"/>
    <property type="molecule type" value="Genomic_DNA"/>
</dbReference>
<keyword evidence="1" id="KW-0472">Membrane</keyword>
<keyword evidence="1" id="KW-0812">Transmembrane</keyword>
<dbReference type="AlphaFoldDB" id="A0A450RZF8"/>